<dbReference type="Proteomes" id="UP000827721">
    <property type="component" value="Unassembled WGS sequence"/>
</dbReference>
<dbReference type="EMBL" id="JAFEMO010000012">
    <property type="protein sequence ID" value="KAH7554496.1"/>
    <property type="molecule type" value="Genomic_DNA"/>
</dbReference>
<keyword evidence="2" id="KW-1185">Reference proteome</keyword>
<organism evidence="1 2">
    <name type="scientific">Xanthoceras sorbifolium</name>
    <dbReference type="NCBI Taxonomy" id="99658"/>
    <lineage>
        <taxon>Eukaryota</taxon>
        <taxon>Viridiplantae</taxon>
        <taxon>Streptophyta</taxon>
        <taxon>Embryophyta</taxon>
        <taxon>Tracheophyta</taxon>
        <taxon>Spermatophyta</taxon>
        <taxon>Magnoliopsida</taxon>
        <taxon>eudicotyledons</taxon>
        <taxon>Gunneridae</taxon>
        <taxon>Pentapetalae</taxon>
        <taxon>rosids</taxon>
        <taxon>malvids</taxon>
        <taxon>Sapindales</taxon>
        <taxon>Sapindaceae</taxon>
        <taxon>Xanthoceroideae</taxon>
        <taxon>Xanthoceras</taxon>
    </lineage>
</organism>
<accession>A0ABQ8HDB5</accession>
<proteinExistence type="predicted"/>
<name>A0ABQ8HDB5_9ROSI</name>
<evidence type="ECO:0008006" key="3">
    <source>
        <dbReference type="Google" id="ProtNLM"/>
    </source>
</evidence>
<comment type="caution">
    <text evidence="1">The sequence shown here is derived from an EMBL/GenBank/DDBJ whole genome shotgun (WGS) entry which is preliminary data.</text>
</comment>
<protein>
    <recommendedName>
        <fullName evidence="3">Myb-like domain-containing protein</fullName>
    </recommendedName>
</protein>
<evidence type="ECO:0000313" key="2">
    <source>
        <dbReference type="Proteomes" id="UP000827721"/>
    </source>
</evidence>
<gene>
    <name evidence="1" type="ORF">JRO89_XS12G0226800</name>
</gene>
<reference evidence="1 2" key="1">
    <citation type="submission" date="2021-02" db="EMBL/GenBank/DDBJ databases">
        <title>Plant Genome Project.</title>
        <authorList>
            <person name="Zhang R.-G."/>
        </authorList>
    </citation>
    <scope>NUCLEOTIDE SEQUENCE [LARGE SCALE GENOMIC DNA]</scope>
    <source>
        <tissue evidence="1">Leaves</tissue>
    </source>
</reference>
<evidence type="ECO:0000313" key="1">
    <source>
        <dbReference type="EMBL" id="KAH7554496.1"/>
    </source>
</evidence>
<sequence>MDTGGCSKINEQERRGSMRVWTKEEEEALLNIMDEIIAAGGRADFGSFKAGTLRSIEVRLANVLPNYANISGKDCATGKTTYTPENLAIDLDVDDNFDNEFDQMLENFSSISINQTDSNQ</sequence>